<name>A0AA47M2V1_MERPO</name>
<dbReference type="GO" id="GO:0005634">
    <property type="term" value="C:nucleus"/>
    <property type="evidence" value="ECO:0007669"/>
    <property type="project" value="TreeGrafter"/>
</dbReference>
<proteinExistence type="predicted"/>
<dbReference type="SUPFAM" id="SSF53098">
    <property type="entry name" value="Ribonuclease H-like"/>
    <property type="match status" value="1"/>
</dbReference>
<comment type="caution">
    <text evidence="1">The sequence shown here is derived from an EMBL/GenBank/DDBJ whole genome shotgun (WGS) entry which is preliminary data.</text>
</comment>
<gene>
    <name evidence="1" type="primary">ZBED4_39</name>
    <name evidence="1" type="ORF">N1851_032483</name>
</gene>
<sequence>MTTELRRFRVRYKIPSRHYFSRTVVPELYEAMRGELVQSLKAAEGGVINLTTDLWTSNHNAHAYLCLTGHWCERVGEASVQRKAGLLNVGVLDIEHTSNNILCCLKEKMREGKSLLVSLLQYDNAANMVKALTEYGHIRCVSHTLHLVVVKALEKARVVTSLLSKARSISGHVHHSSKASNRLHELQTQVNLPQHTLITYKNKVELYVLHAPAADYDSGV</sequence>
<protein>
    <submittedName>
        <fullName evidence="1">Zinc finger BED domain-containing protein 4</fullName>
    </submittedName>
</protein>
<dbReference type="Proteomes" id="UP001174136">
    <property type="component" value="Unassembled WGS sequence"/>
</dbReference>
<dbReference type="InterPro" id="IPR012337">
    <property type="entry name" value="RNaseH-like_sf"/>
</dbReference>
<dbReference type="PANTHER" id="PTHR47241">
    <property type="entry name" value="FINGER PROTEIN, PUTATIVE-RELATED"/>
    <property type="match status" value="1"/>
</dbReference>
<keyword evidence="2" id="KW-1185">Reference proteome</keyword>
<evidence type="ECO:0000313" key="1">
    <source>
        <dbReference type="EMBL" id="KAK0132615.1"/>
    </source>
</evidence>
<dbReference type="EMBL" id="JAOPHQ010006257">
    <property type="protein sequence ID" value="KAK0132615.1"/>
    <property type="molecule type" value="Genomic_DNA"/>
</dbReference>
<organism evidence="1 2">
    <name type="scientific">Merluccius polli</name>
    <name type="common">Benguela hake</name>
    <name type="synonym">Merluccius cadenati</name>
    <dbReference type="NCBI Taxonomy" id="89951"/>
    <lineage>
        <taxon>Eukaryota</taxon>
        <taxon>Metazoa</taxon>
        <taxon>Chordata</taxon>
        <taxon>Craniata</taxon>
        <taxon>Vertebrata</taxon>
        <taxon>Euteleostomi</taxon>
        <taxon>Actinopterygii</taxon>
        <taxon>Neopterygii</taxon>
        <taxon>Teleostei</taxon>
        <taxon>Neoteleostei</taxon>
        <taxon>Acanthomorphata</taxon>
        <taxon>Zeiogadaria</taxon>
        <taxon>Gadariae</taxon>
        <taxon>Gadiformes</taxon>
        <taxon>Gadoidei</taxon>
        <taxon>Merlucciidae</taxon>
        <taxon>Merluccius</taxon>
    </lineage>
</organism>
<reference evidence="1" key="1">
    <citation type="journal article" date="2023" name="Front. Mar. Sci.">
        <title>A new Merluccius polli reference genome to investigate the effects of global change in West African waters.</title>
        <authorList>
            <person name="Mateo J.L."/>
            <person name="Blanco-Fernandez C."/>
            <person name="Garcia-Vazquez E."/>
            <person name="Machado-Schiaffino G."/>
        </authorList>
    </citation>
    <scope>NUCLEOTIDE SEQUENCE</scope>
    <source>
        <strain evidence="1">C29</strain>
        <tissue evidence="1">Fin</tissue>
    </source>
</reference>
<dbReference type="AlphaFoldDB" id="A0AA47M2V1"/>
<dbReference type="InterPro" id="IPR052865">
    <property type="entry name" value="Zinc_finger_BED"/>
</dbReference>
<evidence type="ECO:0000313" key="2">
    <source>
        <dbReference type="Proteomes" id="UP001174136"/>
    </source>
</evidence>
<accession>A0AA47M2V1</accession>
<dbReference type="PANTHER" id="PTHR47241:SF1">
    <property type="entry name" value="BED-TYPE DOMAIN-CONTAINING PROTEIN"/>
    <property type="match status" value="1"/>
</dbReference>